<dbReference type="SUPFAM" id="SSF54897">
    <property type="entry name" value="Protease propeptides/inhibitors"/>
    <property type="match status" value="1"/>
</dbReference>
<dbReference type="PROSITE" id="PS00137">
    <property type="entry name" value="SUBTILASE_HIS"/>
    <property type="match status" value="1"/>
</dbReference>
<dbReference type="Gene3D" id="3.30.70.80">
    <property type="entry name" value="Peptidase S8 propeptide/proteinase inhibitor I9"/>
    <property type="match status" value="1"/>
</dbReference>
<evidence type="ECO:0000256" key="7">
    <source>
        <dbReference type="SAM" id="SignalP"/>
    </source>
</evidence>
<evidence type="ECO:0000256" key="2">
    <source>
        <dbReference type="ARBA" id="ARBA00022670"/>
    </source>
</evidence>
<dbReference type="InterPro" id="IPR023828">
    <property type="entry name" value="Peptidase_S8_Ser-AS"/>
</dbReference>
<dbReference type="Proteomes" id="UP000694865">
    <property type="component" value="Unplaced"/>
</dbReference>
<keyword evidence="7" id="KW-0732">Signal</keyword>
<organism evidence="10 11">
    <name type="scientific">Saccoglossus kowalevskii</name>
    <name type="common">Acorn worm</name>
    <dbReference type="NCBI Taxonomy" id="10224"/>
    <lineage>
        <taxon>Eukaryota</taxon>
        <taxon>Metazoa</taxon>
        <taxon>Hemichordata</taxon>
        <taxon>Enteropneusta</taxon>
        <taxon>Harrimaniidae</taxon>
        <taxon>Saccoglossus</taxon>
    </lineage>
</organism>
<keyword evidence="2 5" id="KW-0645">Protease</keyword>
<dbReference type="InterPro" id="IPR034193">
    <property type="entry name" value="PCSK9_ProteinaseK-like"/>
</dbReference>
<proteinExistence type="inferred from homology"/>
<dbReference type="InterPro" id="IPR000209">
    <property type="entry name" value="Peptidase_S8/S53_dom"/>
</dbReference>
<feature type="active site" description="Charge relay system" evidence="5">
    <location>
        <position position="187"/>
    </location>
</feature>
<evidence type="ECO:0000256" key="3">
    <source>
        <dbReference type="ARBA" id="ARBA00022801"/>
    </source>
</evidence>
<dbReference type="PROSITE" id="PS00136">
    <property type="entry name" value="SUBTILASE_ASP"/>
    <property type="match status" value="1"/>
</dbReference>
<reference evidence="11" key="1">
    <citation type="submission" date="2025-08" db="UniProtKB">
        <authorList>
            <consortium name="RefSeq"/>
        </authorList>
    </citation>
    <scope>IDENTIFICATION</scope>
    <source>
        <tissue evidence="11">Testes</tissue>
    </source>
</reference>
<protein>
    <submittedName>
        <fullName evidence="11">Subtilisin-like protease CPC735_031240-like</fullName>
    </submittedName>
</protein>
<dbReference type="GeneID" id="100367213"/>
<feature type="domain" description="Peptidase S8/S53" evidence="8">
    <location>
        <begin position="152"/>
        <end position="386"/>
    </location>
</feature>
<dbReference type="InterPro" id="IPR023827">
    <property type="entry name" value="Peptidase_S8_Asp-AS"/>
</dbReference>
<evidence type="ECO:0000256" key="1">
    <source>
        <dbReference type="ARBA" id="ARBA00011073"/>
    </source>
</evidence>
<dbReference type="Pfam" id="PF05922">
    <property type="entry name" value="Inhibitor_I9"/>
    <property type="match status" value="1"/>
</dbReference>
<feature type="domain" description="Inhibitor I9" evidence="9">
    <location>
        <begin position="35"/>
        <end position="109"/>
    </location>
</feature>
<dbReference type="PRINTS" id="PR00723">
    <property type="entry name" value="SUBTILISIN"/>
</dbReference>
<dbReference type="RefSeq" id="XP_006816757.1">
    <property type="nucleotide sequence ID" value="XM_006816694.1"/>
</dbReference>
<dbReference type="Gene3D" id="3.40.50.200">
    <property type="entry name" value="Peptidase S8/S53 domain"/>
    <property type="match status" value="1"/>
</dbReference>
<feature type="signal peptide" evidence="7">
    <location>
        <begin position="1"/>
        <end position="17"/>
    </location>
</feature>
<dbReference type="InterPro" id="IPR015500">
    <property type="entry name" value="Peptidase_S8_subtilisin-rel"/>
</dbReference>
<feature type="active site" description="Charge relay system" evidence="5">
    <location>
        <position position="154"/>
    </location>
</feature>
<keyword evidence="3 5" id="KW-0378">Hydrolase</keyword>
<dbReference type="PROSITE" id="PS51892">
    <property type="entry name" value="SUBTILASE"/>
    <property type="match status" value="1"/>
</dbReference>
<dbReference type="Pfam" id="PF00082">
    <property type="entry name" value="Peptidase_S8"/>
    <property type="match status" value="1"/>
</dbReference>
<comment type="similarity">
    <text evidence="1 5 6">Belongs to the peptidase S8 family.</text>
</comment>
<keyword evidence="10" id="KW-1185">Reference proteome</keyword>
<dbReference type="PROSITE" id="PS00138">
    <property type="entry name" value="SUBTILASE_SER"/>
    <property type="match status" value="1"/>
</dbReference>
<accession>A0ABM0M9R6</accession>
<evidence type="ECO:0000259" key="9">
    <source>
        <dbReference type="Pfam" id="PF05922"/>
    </source>
</evidence>
<gene>
    <name evidence="11" type="primary">LOC100367213</name>
</gene>
<sequence length="405" mass="43345">MFRVILLSIALLSVAESGKAPVYQLDSKTLIADEYIVVFQSNTSVEAVVKHFKNVNSLISNQNTSFKILREFKMSHFMGYSFQGSLSTVKRLQEMPEIEFIEANQIMRASQNCIDQRNAEWGLVRTTERALRLDGIYSYARDATGDGVDAYVIDTGIYLEHTDFQGRATWGIDTIDVPSPETDENGHGTHVAGTIGGAMYGIAKDVNLIAVKVLNRDGAGSTDAIIDGVRWVEDNHLTKKTKSTNAKGSVANMSLGGGFSVAMNRAVESAISSGITFIAAAGNDYGTDACLVSPASVDKVITVGCTTNTDQFCVFSNAGTCVNILAPGEGITSCGIDGPFADITLSGTSMSSPHVAGVAAKYISSLKSTPTPAEVKKWLDMNATKDKITEIPADTPNKLLFMDCS</sequence>
<dbReference type="CDD" id="cd04077">
    <property type="entry name" value="Peptidases_S8_PCSK9_ProteinaseK_like"/>
    <property type="match status" value="1"/>
</dbReference>
<dbReference type="SUPFAM" id="SSF52743">
    <property type="entry name" value="Subtilisin-like"/>
    <property type="match status" value="1"/>
</dbReference>
<feature type="active site" description="Charge relay system" evidence="5">
    <location>
        <position position="349"/>
    </location>
</feature>
<name>A0ABM0M9R6_SACKO</name>
<dbReference type="InterPro" id="IPR050131">
    <property type="entry name" value="Peptidase_S8_subtilisin-like"/>
</dbReference>
<evidence type="ECO:0000256" key="4">
    <source>
        <dbReference type="ARBA" id="ARBA00022825"/>
    </source>
</evidence>
<feature type="chain" id="PRO_5045272182" evidence="7">
    <location>
        <begin position="18"/>
        <end position="405"/>
    </location>
</feature>
<dbReference type="InterPro" id="IPR010259">
    <property type="entry name" value="S8pro/Inhibitor_I9"/>
</dbReference>
<dbReference type="PANTHER" id="PTHR43806:SF11">
    <property type="entry name" value="CEREVISIN-RELATED"/>
    <property type="match status" value="1"/>
</dbReference>
<evidence type="ECO:0000259" key="8">
    <source>
        <dbReference type="Pfam" id="PF00082"/>
    </source>
</evidence>
<evidence type="ECO:0000256" key="5">
    <source>
        <dbReference type="PROSITE-ProRule" id="PRU01240"/>
    </source>
</evidence>
<keyword evidence="4 5" id="KW-0720">Serine protease</keyword>
<dbReference type="PANTHER" id="PTHR43806">
    <property type="entry name" value="PEPTIDASE S8"/>
    <property type="match status" value="1"/>
</dbReference>
<evidence type="ECO:0000313" key="10">
    <source>
        <dbReference type="Proteomes" id="UP000694865"/>
    </source>
</evidence>
<dbReference type="InterPro" id="IPR037045">
    <property type="entry name" value="S8pro/Inhibitor_I9_sf"/>
</dbReference>
<dbReference type="InterPro" id="IPR036852">
    <property type="entry name" value="Peptidase_S8/S53_dom_sf"/>
</dbReference>
<evidence type="ECO:0000256" key="6">
    <source>
        <dbReference type="RuleBase" id="RU003355"/>
    </source>
</evidence>
<dbReference type="InterPro" id="IPR022398">
    <property type="entry name" value="Peptidase_S8_His-AS"/>
</dbReference>
<evidence type="ECO:0000313" key="11">
    <source>
        <dbReference type="RefSeq" id="XP_006816757.1"/>
    </source>
</evidence>